<reference evidence="2" key="1">
    <citation type="submission" date="2025-08" db="UniProtKB">
        <authorList>
            <consortium name="RefSeq"/>
        </authorList>
    </citation>
    <scope>IDENTIFICATION</scope>
</reference>
<proteinExistence type="predicted"/>
<keyword evidence="1" id="KW-1185">Reference proteome</keyword>
<dbReference type="Gene3D" id="3.40.50.1110">
    <property type="entry name" value="SGNH hydrolase"/>
    <property type="match status" value="1"/>
</dbReference>
<dbReference type="PANTHER" id="PTHR14209">
    <property type="entry name" value="ISOAMYL ACETATE-HYDROLYZING ESTERASE 1"/>
    <property type="match status" value="1"/>
</dbReference>
<protein>
    <submittedName>
        <fullName evidence="2">GDSL esterase/lipase At2g38180-like</fullName>
    </submittedName>
</protein>
<dbReference type="RefSeq" id="XP_011013072.1">
    <property type="nucleotide sequence ID" value="XM_011014770.1"/>
</dbReference>
<dbReference type="SUPFAM" id="SSF52266">
    <property type="entry name" value="SGNH hydrolase"/>
    <property type="match status" value="1"/>
</dbReference>
<dbReference type="InterPro" id="IPR045136">
    <property type="entry name" value="Iah1-like"/>
</dbReference>
<dbReference type="GeneID" id="105117194"/>
<organism evidence="1 2">
    <name type="scientific">Populus euphratica</name>
    <name type="common">Euphrates poplar</name>
    <dbReference type="NCBI Taxonomy" id="75702"/>
    <lineage>
        <taxon>Eukaryota</taxon>
        <taxon>Viridiplantae</taxon>
        <taxon>Streptophyta</taxon>
        <taxon>Embryophyta</taxon>
        <taxon>Tracheophyta</taxon>
        <taxon>Spermatophyta</taxon>
        <taxon>Magnoliopsida</taxon>
        <taxon>eudicotyledons</taxon>
        <taxon>Gunneridae</taxon>
        <taxon>Pentapetalae</taxon>
        <taxon>rosids</taxon>
        <taxon>fabids</taxon>
        <taxon>Malpighiales</taxon>
        <taxon>Salicaceae</taxon>
        <taxon>Saliceae</taxon>
        <taxon>Populus</taxon>
    </lineage>
</organism>
<sequence length="132" mass="14961">MVVPRRSEFVLFGSSIVQYSLRHEGQLYARKADIHLRGYAGWNSRNALAVLDEVLPKSLSEKTRLIFLGVPPVDKKLMQKPVKGAVAQWRAAEYIQKLVSRGPEGCRELEVPAIDLFNAIQRKEDWLTTCPV</sequence>
<dbReference type="AlphaFoldDB" id="A0AAJ6TLL0"/>
<accession>A0AAJ6TLL0</accession>
<dbReference type="InterPro" id="IPR036514">
    <property type="entry name" value="SGNH_hydro_sf"/>
</dbReference>
<name>A0AAJ6TLL0_POPEU</name>
<dbReference type="PANTHER" id="PTHR14209:SF10">
    <property type="entry name" value="SGNH HYDROLASE-TYPE ESTERASE DOMAIN-CONTAINING PROTEIN"/>
    <property type="match status" value="1"/>
</dbReference>
<gene>
    <name evidence="2" type="primary">LOC105117194</name>
</gene>
<evidence type="ECO:0000313" key="1">
    <source>
        <dbReference type="Proteomes" id="UP000694918"/>
    </source>
</evidence>
<evidence type="ECO:0000313" key="2">
    <source>
        <dbReference type="RefSeq" id="XP_011013072.1"/>
    </source>
</evidence>
<dbReference type="Proteomes" id="UP000694918">
    <property type="component" value="Unplaced"/>
</dbReference>
<dbReference type="KEGG" id="peu:105117194"/>